<dbReference type="EMBL" id="QLIN01000009">
    <property type="protein sequence ID" value="RAI67157.1"/>
    <property type="molecule type" value="Genomic_DNA"/>
</dbReference>
<sequence>MSGAARKVEGVFTGPFASRLAPTLDLRRTQNLCSPKIYCGSEPAREGARSSNAQPQVGQVSGPLFRPCLYTWLCKLALPLCQVRVSTYSES</sequence>
<reference evidence="1 2" key="1">
    <citation type="submission" date="2018-06" db="EMBL/GenBank/DDBJ databases">
        <authorList>
            <person name="Zhirakovskaya E."/>
        </authorList>
    </citation>
    <scope>NUCLEOTIDE SEQUENCE [LARGE SCALE GENOMIC DNA]</scope>
    <source>
        <strain evidence="1 2">LY3</strain>
    </source>
</reference>
<name>A0A327MVV8_PSEFL</name>
<dbReference type="Proteomes" id="UP000249493">
    <property type="component" value="Unassembled WGS sequence"/>
</dbReference>
<accession>A0A327MVV8</accession>
<gene>
    <name evidence="1" type="ORF">DOZ80_20185</name>
</gene>
<evidence type="ECO:0000313" key="2">
    <source>
        <dbReference type="Proteomes" id="UP000249493"/>
    </source>
</evidence>
<proteinExistence type="predicted"/>
<dbReference type="AlphaFoldDB" id="A0A327MVV8"/>
<organism evidence="1 2">
    <name type="scientific">Pseudomonas fluorescens</name>
    <dbReference type="NCBI Taxonomy" id="294"/>
    <lineage>
        <taxon>Bacteria</taxon>
        <taxon>Pseudomonadati</taxon>
        <taxon>Pseudomonadota</taxon>
        <taxon>Gammaproteobacteria</taxon>
        <taxon>Pseudomonadales</taxon>
        <taxon>Pseudomonadaceae</taxon>
        <taxon>Pseudomonas</taxon>
    </lineage>
</organism>
<protein>
    <submittedName>
        <fullName evidence="1">Uncharacterized protein</fullName>
    </submittedName>
</protein>
<comment type="caution">
    <text evidence="1">The sequence shown here is derived from an EMBL/GenBank/DDBJ whole genome shotgun (WGS) entry which is preliminary data.</text>
</comment>
<evidence type="ECO:0000313" key="1">
    <source>
        <dbReference type="EMBL" id="RAI67157.1"/>
    </source>
</evidence>